<name>A0A386KAW0_9CAUD</name>
<feature type="compositionally biased region" description="Basic and acidic residues" evidence="1">
    <location>
        <begin position="80"/>
        <end position="93"/>
    </location>
</feature>
<accession>A0A386KAW0</accession>
<gene>
    <name evidence="2" type="ORF">Aci05_015</name>
</gene>
<dbReference type="EMBL" id="MH746814">
    <property type="protein sequence ID" value="AYD82383.1"/>
    <property type="molecule type" value="Genomic_DNA"/>
</dbReference>
<organism evidence="2 3">
    <name type="scientific">Acinetobacter phage vB_AbaM_B09_Aci05</name>
    <dbReference type="NCBI Taxonomy" id="2315458"/>
    <lineage>
        <taxon>Viruses</taxon>
        <taxon>Duplodnaviria</taxon>
        <taxon>Heunggongvirae</taxon>
        <taxon>Uroviricota</taxon>
        <taxon>Caudoviricetes</taxon>
        <taxon>Saclayvirus</taxon>
        <taxon>Saclayvirus Aci05</taxon>
    </lineage>
</organism>
<protein>
    <submittedName>
        <fullName evidence="2">Uncharacterized protein</fullName>
    </submittedName>
</protein>
<proteinExistence type="predicted"/>
<evidence type="ECO:0000313" key="3">
    <source>
        <dbReference type="Proteomes" id="UP000269940"/>
    </source>
</evidence>
<sequence>MSKSPIVASFPMIGTNIGLMVKTIHEATLQGYEPVYSQCHNYFGSVTITMKAKEGDVDEQPVSEGVGAGNSETPNETGGEEDRSGETTGDKSGPENGSGTDEAGAGNTEDNGGEPTGTGSGDGKEAAKVKATRKKTQTK</sequence>
<keyword evidence="3" id="KW-1185">Reference proteome</keyword>
<dbReference type="Proteomes" id="UP000269940">
    <property type="component" value="Segment"/>
</dbReference>
<evidence type="ECO:0000313" key="2">
    <source>
        <dbReference type="EMBL" id="AYD82383.1"/>
    </source>
</evidence>
<feature type="region of interest" description="Disordered" evidence="1">
    <location>
        <begin position="54"/>
        <end position="139"/>
    </location>
</feature>
<evidence type="ECO:0000256" key="1">
    <source>
        <dbReference type="SAM" id="MobiDB-lite"/>
    </source>
</evidence>
<reference evidence="2 3" key="1">
    <citation type="submission" date="2018-08" db="EMBL/GenBank/DDBJ databases">
        <title>Complete genome sequence of five Acinetobacter baumannii phages from Abidjan, Cote d'Ivoire.</title>
        <authorList>
            <person name="Essoh C."/>
            <person name="Vernadet J.-P."/>
            <person name="Vergnaud G."/>
            <person name="Resch G."/>
            <person name="Pourcel C."/>
        </authorList>
    </citation>
    <scope>NUCLEOTIDE SEQUENCE [LARGE SCALE GENOMIC DNA]</scope>
</reference>
<feature type="compositionally biased region" description="Basic residues" evidence="1">
    <location>
        <begin position="130"/>
        <end position="139"/>
    </location>
</feature>